<dbReference type="Proteomes" id="UP001162992">
    <property type="component" value="Chromosome 13"/>
</dbReference>
<keyword evidence="2" id="KW-1185">Reference proteome</keyword>
<sequence>MKMGMESINFRKLGPVGILKQAVSLLKQKPKLFLQVTVCFIYPFAAITQFLSYGYIAWMNRLIASWGVTQQLQIHDQLSKNLITLLDLARLLEGYLLLLIVVTALALVTMVVVICAAAETLKGQTVTLRSVMAFLPAGLKRMFLTDVVSLIFVLGMTVGYALVVCPSIICISALVPQSVLILLIVVTYVIFVIGLVYLQVVWSLWPAIAVVDEIWGTECLCKSVSLVKGKRWTSFSLMAIYMIFGGPAGYLTVKLMHGSYASIIAAGLMMSAMSTVLALFLCLTRTVLYFVCISHHEHSTSFGSQINGYPAGYKHPQEYSEIEKKPINEKSVLI</sequence>
<evidence type="ECO:0000313" key="2">
    <source>
        <dbReference type="Proteomes" id="UP001162992"/>
    </source>
</evidence>
<reference evidence="2" key="1">
    <citation type="journal article" date="2024" name="Proc. Natl. Acad. Sci. U.S.A.">
        <title>Extraordinary preservation of gene collinearity over three hundred million years revealed in homosporous lycophytes.</title>
        <authorList>
            <person name="Li C."/>
            <person name="Wickell D."/>
            <person name="Kuo L.Y."/>
            <person name="Chen X."/>
            <person name="Nie B."/>
            <person name="Liao X."/>
            <person name="Peng D."/>
            <person name="Ji J."/>
            <person name="Jenkins J."/>
            <person name="Williams M."/>
            <person name="Shu S."/>
            <person name="Plott C."/>
            <person name="Barry K."/>
            <person name="Rajasekar S."/>
            <person name="Grimwood J."/>
            <person name="Han X."/>
            <person name="Sun S."/>
            <person name="Hou Z."/>
            <person name="He W."/>
            <person name="Dai G."/>
            <person name="Sun C."/>
            <person name="Schmutz J."/>
            <person name="Leebens-Mack J.H."/>
            <person name="Li F.W."/>
            <person name="Wang L."/>
        </authorList>
    </citation>
    <scope>NUCLEOTIDE SEQUENCE [LARGE SCALE GENOMIC DNA]</scope>
    <source>
        <strain evidence="2">cv. PW_Plant_1</strain>
    </source>
</reference>
<accession>A0ACC2BSL1</accession>
<evidence type="ECO:0000313" key="1">
    <source>
        <dbReference type="EMBL" id="KAJ7532767.1"/>
    </source>
</evidence>
<name>A0ACC2BSL1_DIPCM</name>
<proteinExistence type="predicted"/>
<comment type="caution">
    <text evidence="1">The sequence shown here is derived from an EMBL/GenBank/DDBJ whole genome shotgun (WGS) entry which is preliminary data.</text>
</comment>
<dbReference type="EMBL" id="CM055104">
    <property type="protein sequence ID" value="KAJ7532767.1"/>
    <property type="molecule type" value="Genomic_DNA"/>
</dbReference>
<organism evidence="1 2">
    <name type="scientific">Diphasiastrum complanatum</name>
    <name type="common">Issler's clubmoss</name>
    <name type="synonym">Lycopodium complanatum</name>
    <dbReference type="NCBI Taxonomy" id="34168"/>
    <lineage>
        <taxon>Eukaryota</taxon>
        <taxon>Viridiplantae</taxon>
        <taxon>Streptophyta</taxon>
        <taxon>Embryophyta</taxon>
        <taxon>Tracheophyta</taxon>
        <taxon>Lycopodiopsida</taxon>
        <taxon>Lycopodiales</taxon>
        <taxon>Lycopodiaceae</taxon>
        <taxon>Lycopodioideae</taxon>
        <taxon>Diphasiastrum</taxon>
    </lineage>
</organism>
<gene>
    <name evidence="1" type="ORF">O6H91_13G019400</name>
</gene>
<protein>
    <submittedName>
        <fullName evidence="1">Uncharacterized protein</fullName>
    </submittedName>
</protein>